<feature type="domain" description="DUF4440" evidence="2">
    <location>
        <begin position="32"/>
        <end position="132"/>
    </location>
</feature>
<dbReference type="AlphaFoldDB" id="A0A084EJE7"/>
<accession>A0A084EJE7</accession>
<keyword evidence="1" id="KW-0732">Signal</keyword>
<protein>
    <recommendedName>
        <fullName evidence="2">DUF4440 domain-containing protein</fullName>
    </recommendedName>
</protein>
<dbReference type="InterPro" id="IPR027843">
    <property type="entry name" value="DUF4440"/>
</dbReference>
<feature type="signal peptide" evidence="1">
    <location>
        <begin position="1"/>
        <end position="21"/>
    </location>
</feature>
<dbReference type="SUPFAM" id="SSF54427">
    <property type="entry name" value="NTF2-like"/>
    <property type="match status" value="1"/>
</dbReference>
<dbReference type="RefSeq" id="WP_037520400.1">
    <property type="nucleotide sequence ID" value="NZ_JGVR01000018.1"/>
</dbReference>
<sequence>MSYLRSICPAIILLCASPAIAQDDEQTLAPFRSLIETRLAALKSGDIPKYMAMLDKDYVAISDLGERRTRADLPAYLPTISNPARTYAIQSIHVRILDDIALVDAEIREDMADAVGGWHESDIFVRQGGRWLYLHRQDSSILYPPAPVPTDADPLDDYVGQYRSAAGLTDIITVRDGTLYGQSTPQDTPTALIHVGPGAFAIPGGADLLVFTRSPTGAVTGLIGHLTSGQISTSAKLP</sequence>
<organism evidence="3 4">
    <name type="scientific">Sphingobium yanoikuyae</name>
    <name type="common">Sphingomonas yanoikuyae</name>
    <dbReference type="NCBI Taxonomy" id="13690"/>
    <lineage>
        <taxon>Bacteria</taxon>
        <taxon>Pseudomonadati</taxon>
        <taxon>Pseudomonadota</taxon>
        <taxon>Alphaproteobacteria</taxon>
        <taxon>Sphingomonadales</taxon>
        <taxon>Sphingomonadaceae</taxon>
        <taxon>Sphingobium</taxon>
    </lineage>
</organism>
<evidence type="ECO:0000256" key="1">
    <source>
        <dbReference type="SAM" id="SignalP"/>
    </source>
</evidence>
<proteinExistence type="predicted"/>
<dbReference type="EMBL" id="JGVR01000018">
    <property type="protein sequence ID" value="KEZ18089.1"/>
    <property type="molecule type" value="Genomic_DNA"/>
</dbReference>
<dbReference type="Pfam" id="PF14534">
    <property type="entry name" value="DUF4440"/>
    <property type="match status" value="1"/>
</dbReference>
<feature type="chain" id="PRO_5001774424" description="DUF4440 domain-containing protein" evidence="1">
    <location>
        <begin position="22"/>
        <end position="238"/>
    </location>
</feature>
<evidence type="ECO:0000313" key="4">
    <source>
        <dbReference type="Proteomes" id="UP000028534"/>
    </source>
</evidence>
<reference evidence="3 4" key="1">
    <citation type="submission" date="2014-03" db="EMBL/GenBank/DDBJ databases">
        <title>Genome sequence of Sphingobium yanoikuyae B1.</title>
        <authorList>
            <person name="Gan H.M."/>
            <person name="Gan H.Y."/>
            <person name="Savka M.A."/>
        </authorList>
    </citation>
    <scope>NUCLEOTIDE SEQUENCE [LARGE SCALE GENOMIC DNA]</scope>
    <source>
        <strain evidence="3 4">B1</strain>
    </source>
</reference>
<comment type="caution">
    <text evidence="3">The sequence shown here is derived from an EMBL/GenBank/DDBJ whole genome shotgun (WGS) entry which is preliminary data.</text>
</comment>
<evidence type="ECO:0000259" key="2">
    <source>
        <dbReference type="Pfam" id="PF14534"/>
    </source>
</evidence>
<evidence type="ECO:0000313" key="3">
    <source>
        <dbReference type="EMBL" id="KEZ18089.1"/>
    </source>
</evidence>
<gene>
    <name evidence="3" type="ORF">CP98_02926</name>
</gene>
<name>A0A084EJE7_SPHYA</name>
<dbReference type="Gene3D" id="3.10.450.50">
    <property type="match status" value="1"/>
</dbReference>
<dbReference type="Proteomes" id="UP000028534">
    <property type="component" value="Unassembled WGS sequence"/>
</dbReference>
<dbReference type="InterPro" id="IPR032710">
    <property type="entry name" value="NTF2-like_dom_sf"/>
</dbReference>
<dbReference type="PATRIC" id="fig|13690.10.peg.3004"/>